<dbReference type="Pfam" id="PF06808">
    <property type="entry name" value="DctM"/>
    <property type="match status" value="1"/>
</dbReference>
<evidence type="ECO:0000313" key="10">
    <source>
        <dbReference type="Proteomes" id="UP000184139"/>
    </source>
</evidence>
<keyword evidence="6 7" id="KW-0472">Membrane</keyword>
<evidence type="ECO:0000259" key="8">
    <source>
        <dbReference type="Pfam" id="PF06808"/>
    </source>
</evidence>
<feature type="transmembrane region" description="Helical" evidence="7">
    <location>
        <begin position="343"/>
        <end position="362"/>
    </location>
</feature>
<dbReference type="PIRSF" id="PIRSF006066">
    <property type="entry name" value="HI0050"/>
    <property type="match status" value="1"/>
</dbReference>
<keyword evidence="4 7" id="KW-0812">Transmembrane</keyword>
<dbReference type="AlphaFoldDB" id="A0A1M5U7F5"/>
<reference evidence="9 10" key="1">
    <citation type="submission" date="2016-11" db="EMBL/GenBank/DDBJ databases">
        <authorList>
            <person name="Jaros S."/>
            <person name="Januszkiewicz K."/>
            <person name="Wedrychowicz H."/>
        </authorList>
    </citation>
    <scope>NUCLEOTIDE SEQUENCE [LARGE SCALE GENOMIC DNA]</scope>
    <source>
        <strain evidence="9 10">DSM 9705</strain>
    </source>
</reference>
<feature type="transmembrane region" description="Helical" evidence="7">
    <location>
        <begin position="250"/>
        <end position="269"/>
    </location>
</feature>
<dbReference type="OrthoDB" id="9790209at2"/>
<dbReference type="GO" id="GO:0022857">
    <property type="term" value="F:transmembrane transporter activity"/>
    <property type="evidence" value="ECO:0007669"/>
    <property type="project" value="TreeGrafter"/>
</dbReference>
<dbReference type="EMBL" id="FQXS01000004">
    <property type="protein sequence ID" value="SHH58894.1"/>
    <property type="molecule type" value="Genomic_DNA"/>
</dbReference>
<keyword evidence="2" id="KW-1003">Cell membrane</keyword>
<comment type="subcellular location">
    <subcellularLocation>
        <location evidence="1">Cell inner membrane</location>
        <topology evidence="1">Multi-pass membrane protein</topology>
    </subcellularLocation>
</comment>
<evidence type="ECO:0000256" key="2">
    <source>
        <dbReference type="ARBA" id="ARBA00022475"/>
    </source>
</evidence>
<evidence type="ECO:0000256" key="7">
    <source>
        <dbReference type="SAM" id="Phobius"/>
    </source>
</evidence>
<dbReference type="InterPro" id="IPR004681">
    <property type="entry name" value="TRAP_DctM"/>
</dbReference>
<feature type="transmembrane region" description="Helical" evidence="7">
    <location>
        <begin position="281"/>
        <end position="303"/>
    </location>
</feature>
<evidence type="ECO:0000256" key="1">
    <source>
        <dbReference type="ARBA" id="ARBA00004429"/>
    </source>
</evidence>
<evidence type="ECO:0000256" key="5">
    <source>
        <dbReference type="ARBA" id="ARBA00022989"/>
    </source>
</evidence>
<gene>
    <name evidence="9" type="ORF">SAMN02745124_01047</name>
</gene>
<dbReference type="NCBIfam" id="TIGR00786">
    <property type="entry name" value="dctM"/>
    <property type="match status" value="1"/>
</dbReference>
<evidence type="ECO:0000313" key="9">
    <source>
        <dbReference type="EMBL" id="SHH58894.1"/>
    </source>
</evidence>
<evidence type="ECO:0000256" key="3">
    <source>
        <dbReference type="ARBA" id="ARBA00022519"/>
    </source>
</evidence>
<organism evidence="9 10">
    <name type="scientific">Desulfofustis glycolicus DSM 9705</name>
    <dbReference type="NCBI Taxonomy" id="1121409"/>
    <lineage>
        <taxon>Bacteria</taxon>
        <taxon>Pseudomonadati</taxon>
        <taxon>Thermodesulfobacteriota</taxon>
        <taxon>Desulfobulbia</taxon>
        <taxon>Desulfobulbales</taxon>
        <taxon>Desulfocapsaceae</taxon>
        <taxon>Desulfofustis</taxon>
    </lineage>
</organism>
<feature type="domain" description="TRAP C4-dicarboxylate transport system permease DctM subunit" evidence="8">
    <location>
        <begin position="6"/>
        <end position="423"/>
    </location>
</feature>
<feature type="transmembrane region" description="Helical" evidence="7">
    <location>
        <begin position="106"/>
        <end position="126"/>
    </location>
</feature>
<sequence length="440" mass="47319">MIFVALIILIFCLVIGVPVPVSFMASAAWLIFYGGPAGEGYQATQLLPYGYAQMNSVSLIAIALFIAAGGIMERGRIGEKLIDFVDVFVGHYKSGLAFVAVISCAIVGSICGAACATLSCVGSIIFPRFYAEGYPRGVGAALLANASLLGLLIPPNATLIIFAWISGQSVLACFLATVVPGFITIALLCTVSWWLLRKSTTIKIGKKKHRTNLDRVRLLKSRGKLALPALMLPIIVLGGIYGGVMTTTEASAMAVFYAIPVGMFVYKGLNLKNTYEVIVETAVTTGVIMVMLYSVAMLSRLYLLEDLPGVLLALFYAVSSDPMAIMFMINLFLVLMGMLMDDISVVVLTTPILMPIILELGFNPIHYAAIVGVNTGLGCITPPAAPVLYLSGRLGGAPIDEMMKPCLWFIVLCWVPVLFVTVFFPKLSLFLPHYIMGTPW</sequence>
<dbReference type="GO" id="GO:0005886">
    <property type="term" value="C:plasma membrane"/>
    <property type="evidence" value="ECO:0007669"/>
    <property type="project" value="UniProtKB-SubCell"/>
</dbReference>
<feature type="transmembrane region" description="Helical" evidence="7">
    <location>
        <begin position="402"/>
        <end position="424"/>
    </location>
</feature>
<dbReference type="Proteomes" id="UP000184139">
    <property type="component" value="Unassembled WGS sequence"/>
</dbReference>
<feature type="transmembrane region" description="Helical" evidence="7">
    <location>
        <begin position="368"/>
        <end position="390"/>
    </location>
</feature>
<proteinExistence type="predicted"/>
<dbReference type="InterPro" id="IPR010656">
    <property type="entry name" value="DctM"/>
</dbReference>
<feature type="transmembrane region" description="Helical" evidence="7">
    <location>
        <begin position="51"/>
        <end position="69"/>
    </location>
</feature>
<feature type="transmembrane region" description="Helical" evidence="7">
    <location>
        <begin position="138"/>
        <end position="165"/>
    </location>
</feature>
<dbReference type="PANTHER" id="PTHR33362">
    <property type="entry name" value="SIALIC ACID TRAP TRANSPORTER PERMEASE PROTEIN SIAT-RELATED"/>
    <property type="match status" value="1"/>
</dbReference>
<feature type="transmembrane region" description="Helical" evidence="7">
    <location>
        <begin position="309"/>
        <end position="336"/>
    </location>
</feature>
<keyword evidence="10" id="KW-1185">Reference proteome</keyword>
<accession>A0A1M5U7F5</accession>
<dbReference type="PANTHER" id="PTHR33362:SF2">
    <property type="entry name" value="TRAP TRANSPORTER LARGE PERMEASE PROTEIN"/>
    <property type="match status" value="1"/>
</dbReference>
<feature type="transmembrane region" description="Helical" evidence="7">
    <location>
        <begin position="225"/>
        <end position="244"/>
    </location>
</feature>
<evidence type="ECO:0000256" key="6">
    <source>
        <dbReference type="ARBA" id="ARBA00023136"/>
    </source>
</evidence>
<keyword evidence="3" id="KW-0997">Cell inner membrane</keyword>
<protein>
    <submittedName>
        <fullName evidence="9">TRAP transporter, DctM subunit</fullName>
    </submittedName>
</protein>
<feature type="transmembrane region" description="Helical" evidence="7">
    <location>
        <begin position="81"/>
        <end position="100"/>
    </location>
</feature>
<name>A0A1M5U7F5_9BACT</name>
<dbReference type="RefSeq" id="WP_073373905.1">
    <property type="nucleotide sequence ID" value="NZ_FQXS01000004.1"/>
</dbReference>
<evidence type="ECO:0000256" key="4">
    <source>
        <dbReference type="ARBA" id="ARBA00022692"/>
    </source>
</evidence>
<feature type="transmembrane region" description="Helical" evidence="7">
    <location>
        <begin position="171"/>
        <end position="196"/>
    </location>
</feature>
<keyword evidence="5 7" id="KW-1133">Transmembrane helix</keyword>
<dbReference type="STRING" id="1121409.SAMN02745124_01047"/>